<gene>
    <name evidence="1" type="ORF">OG375_14310</name>
</gene>
<accession>A0ABZ1PPT3</accession>
<dbReference type="EMBL" id="CP107941">
    <property type="protein sequence ID" value="WUI85430.1"/>
    <property type="molecule type" value="Genomic_DNA"/>
</dbReference>
<keyword evidence="2" id="KW-1185">Reference proteome</keyword>
<reference evidence="1 2" key="1">
    <citation type="submission" date="2022-10" db="EMBL/GenBank/DDBJ databases">
        <title>The complete genomes of actinobacterial strains from the NBC collection.</title>
        <authorList>
            <person name="Joergensen T.S."/>
            <person name="Alvarez Arevalo M."/>
            <person name="Sterndorff E.B."/>
            <person name="Faurdal D."/>
            <person name="Vuksanovic O."/>
            <person name="Mourched A.-S."/>
            <person name="Charusanti P."/>
            <person name="Shaw S."/>
            <person name="Blin K."/>
            <person name="Weber T."/>
        </authorList>
    </citation>
    <scope>NUCLEOTIDE SEQUENCE [LARGE SCALE GENOMIC DNA]</scope>
    <source>
        <strain evidence="1 2">NBC_00396</strain>
    </source>
</reference>
<organism evidence="1 2">
    <name type="scientific">Micromonospora zamorensis</name>
    <dbReference type="NCBI Taxonomy" id="709883"/>
    <lineage>
        <taxon>Bacteria</taxon>
        <taxon>Bacillati</taxon>
        <taxon>Actinomycetota</taxon>
        <taxon>Actinomycetes</taxon>
        <taxon>Micromonosporales</taxon>
        <taxon>Micromonosporaceae</taxon>
        <taxon>Micromonospora</taxon>
    </lineage>
</organism>
<protein>
    <recommendedName>
        <fullName evidence="3">GNAT family N-acetyltransferase</fullName>
    </recommendedName>
</protein>
<evidence type="ECO:0000313" key="2">
    <source>
        <dbReference type="Proteomes" id="UP001346877"/>
    </source>
</evidence>
<dbReference type="Proteomes" id="UP001346877">
    <property type="component" value="Chromosome"/>
</dbReference>
<name>A0ABZ1PPT3_9ACTN</name>
<sequence>MPADRERLDAAWTALAGLGVTLADLQRDARPALPTFTDYLPQVPAATGPGVLLAYCSWIGWG</sequence>
<evidence type="ECO:0000313" key="1">
    <source>
        <dbReference type="EMBL" id="WUI85430.1"/>
    </source>
</evidence>
<evidence type="ECO:0008006" key="3">
    <source>
        <dbReference type="Google" id="ProtNLM"/>
    </source>
</evidence>
<dbReference type="RefSeq" id="WP_210792630.1">
    <property type="nucleotide sequence ID" value="NZ_CP107936.1"/>
</dbReference>
<proteinExistence type="predicted"/>